<organism evidence="2 3">
    <name type="scientific">Hibiscus sabdariffa</name>
    <name type="common">roselle</name>
    <dbReference type="NCBI Taxonomy" id="183260"/>
    <lineage>
        <taxon>Eukaryota</taxon>
        <taxon>Viridiplantae</taxon>
        <taxon>Streptophyta</taxon>
        <taxon>Embryophyta</taxon>
        <taxon>Tracheophyta</taxon>
        <taxon>Spermatophyta</taxon>
        <taxon>Magnoliopsida</taxon>
        <taxon>eudicotyledons</taxon>
        <taxon>Gunneridae</taxon>
        <taxon>Pentapetalae</taxon>
        <taxon>rosids</taxon>
        <taxon>malvids</taxon>
        <taxon>Malvales</taxon>
        <taxon>Malvaceae</taxon>
        <taxon>Malvoideae</taxon>
        <taxon>Hibiscus</taxon>
    </lineage>
</organism>
<name>A0ABR2QHZ2_9ROSI</name>
<evidence type="ECO:0000256" key="1">
    <source>
        <dbReference type="SAM" id="MobiDB-lite"/>
    </source>
</evidence>
<feature type="region of interest" description="Disordered" evidence="1">
    <location>
        <begin position="63"/>
        <end position="84"/>
    </location>
</feature>
<protein>
    <submittedName>
        <fullName evidence="2">Uncharacterized protein</fullName>
    </submittedName>
</protein>
<proteinExistence type="predicted"/>
<accession>A0ABR2QHZ2</accession>
<keyword evidence="3" id="KW-1185">Reference proteome</keyword>
<comment type="caution">
    <text evidence="2">The sequence shown here is derived from an EMBL/GenBank/DDBJ whole genome shotgun (WGS) entry which is preliminary data.</text>
</comment>
<evidence type="ECO:0000313" key="3">
    <source>
        <dbReference type="Proteomes" id="UP001396334"/>
    </source>
</evidence>
<dbReference type="Proteomes" id="UP001396334">
    <property type="component" value="Unassembled WGS sequence"/>
</dbReference>
<gene>
    <name evidence="2" type="ORF">V6N11_080796</name>
</gene>
<evidence type="ECO:0000313" key="2">
    <source>
        <dbReference type="EMBL" id="KAK9000293.1"/>
    </source>
</evidence>
<dbReference type="EMBL" id="JBBPBN010000037">
    <property type="protein sequence ID" value="KAK9000293.1"/>
    <property type="molecule type" value="Genomic_DNA"/>
</dbReference>
<reference evidence="2 3" key="1">
    <citation type="journal article" date="2024" name="G3 (Bethesda)">
        <title>Genome assembly of Hibiscus sabdariffa L. provides insights into metabolisms of medicinal natural products.</title>
        <authorList>
            <person name="Kim T."/>
        </authorList>
    </citation>
    <scope>NUCLEOTIDE SEQUENCE [LARGE SCALE GENOMIC DNA]</scope>
    <source>
        <strain evidence="2">TK-2024</strain>
        <tissue evidence="2">Old leaves</tissue>
    </source>
</reference>
<sequence>MTPIVLLKPRIHEPLSAQNMSPTEPILVPDETAPSVLKQTQPIAGRFQCIVFEMGGYMDLGITTEESRHPGGSSRHQLTFVREP</sequence>